<keyword evidence="1" id="KW-0812">Transmembrane</keyword>
<feature type="transmembrane region" description="Helical" evidence="1">
    <location>
        <begin position="12"/>
        <end position="32"/>
    </location>
</feature>
<keyword evidence="1" id="KW-0472">Membrane</keyword>
<keyword evidence="3" id="KW-0378">Hydrolase</keyword>
<evidence type="ECO:0000259" key="2">
    <source>
        <dbReference type="Pfam" id="PF03372"/>
    </source>
</evidence>
<keyword evidence="1" id="KW-1133">Transmembrane helix</keyword>
<evidence type="ECO:0000313" key="4">
    <source>
        <dbReference type="Proteomes" id="UP001203338"/>
    </source>
</evidence>
<gene>
    <name evidence="3" type="ORF">M3P05_19505</name>
</gene>
<keyword evidence="3" id="KW-0255">Endonuclease</keyword>
<keyword evidence="3" id="KW-0540">Nuclease</keyword>
<name>A0ABT0PL42_9GAMM</name>
<accession>A0ABT0PL42</accession>
<feature type="domain" description="Endonuclease/exonuclease/phosphatase" evidence="2">
    <location>
        <begin position="45"/>
        <end position="287"/>
    </location>
</feature>
<dbReference type="SUPFAM" id="SSF56219">
    <property type="entry name" value="DNase I-like"/>
    <property type="match status" value="1"/>
</dbReference>
<organism evidence="3 4">
    <name type="scientific">Parendozoicomonas callyspongiae</name>
    <dbReference type="NCBI Taxonomy" id="2942213"/>
    <lineage>
        <taxon>Bacteria</taxon>
        <taxon>Pseudomonadati</taxon>
        <taxon>Pseudomonadota</taxon>
        <taxon>Gammaproteobacteria</taxon>
        <taxon>Oceanospirillales</taxon>
        <taxon>Endozoicomonadaceae</taxon>
        <taxon>Parendozoicomonas</taxon>
    </lineage>
</organism>
<protein>
    <submittedName>
        <fullName evidence="3">Endonuclease/exonuclease/phosphatase family protein</fullName>
    </submittedName>
</protein>
<dbReference type="GO" id="GO:0004519">
    <property type="term" value="F:endonuclease activity"/>
    <property type="evidence" value="ECO:0007669"/>
    <property type="project" value="UniProtKB-KW"/>
</dbReference>
<sequence length="297" mass="33795">MRLESEVPQKSYGLVTRWLILAALLTIAPLTLGQNARNTDSIRLATWNLEWLRPEFRPNSDLRRSEQDYQALRKEFIRLNPDILAIQEVASEEIMAKIAPSDQFQTILEYRDSEQRAGFTVRKNIPWKRHSDVPLDLGHDGLRNGVHISLMSNGHPLHLLSVHLPSGCHDGSLAQEKTGCLRLKRLVSPIRDWLLTYSRNGASAIILGDLNRRLKTEGEFWKAISQGYEITSPTLNKNSFCAREIHNRHKSRLLIDHIIIAGTFRSPPASEHVWSEAVGKNSLLSDHCPVYIDFSLN</sequence>
<comment type="caution">
    <text evidence="3">The sequence shown here is derived from an EMBL/GenBank/DDBJ whole genome shotgun (WGS) entry which is preliminary data.</text>
</comment>
<dbReference type="Gene3D" id="3.60.10.10">
    <property type="entry name" value="Endonuclease/exonuclease/phosphatase"/>
    <property type="match status" value="1"/>
</dbReference>
<keyword evidence="4" id="KW-1185">Reference proteome</keyword>
<evidence type="ECO:0000256" key="1">
    <source>
        <dbReference type="SAM" id="Phobius"/>
    </source>
</evidence>
<reference evidence="3 4" key="1">
    <citation type="submission" date="2022-05" db="EMBL/GenBank/DDBJ databases">
        <authorList>
            <person name="Park J.-S."/>
        </authorList>
    </citation>
    <scope>NUCLEOTIDE SEQUENCE [LARGE SCALE GENOMIC DNA]</scope>
    <source>
        <strain evidence="3 4">2012CJ34-2</strain>
    </source>
</reference>
<dbReference type="EMBL" id="JAMFLX010000046">
    <property type="protein sequence ID" value="MCL6272112.1"/>
    <property type="molecule type" value="Genomic_DNA"/>
</dbReference>
<dbReference type="InterPro" id="IPR005135">
    <property type="entry name" value="Endo/exonuclease/phosphatase"/>
</dbReference>
<dbReference type="InterPro" id="IPR036691">
    <property type="entry name" value="Endo/exonu/phosph_ase_sf"/>
</dbReference>
<dbReference type="Pfam" id="PF03372">
    <property type="entry name" value="Exo_endo_phos"/>
    <property type="match status" value="1"/>
</dbReference>
<proteinExistence type="predicted"/>
<dbReference type="RefSeq" id="WP_249701795.1">
    <property type="nucleotide sequence ID" value="NZ_JAMFLX010000046.1"/>
</dbReference>
<evidence type="ECO:0000313" key="3">
    <source>
        <dbReference type="EMBL" id="MCL6272112.1"/>
    </source>
</evidence>
<dbReference type="Proteomes" id="UP001203338">
    <property type="component" value="Unassembled WGS sequence"/>
</dbReference>